<evidence type="ECO:0000259" key="9">
    <source>
        <dbReference type="PROSITE" id="PS51192"/>
    </source>
</evidence>
<dbReference type="PROSITE" id="PS51194">
    <property type="entry name" value="HELICASE_CTER"/>
    <property type="match status" value="1"/>
</dbReference>
<dbReference type="EC" id="3.6.4.13" evidence="7"/>
<evidence type="ECO:0000256" key="7">
    <source>
        <dbReference type="RuleBase" id="RU365068"/>
    </source>
</evidence>
<protein>
    <recommendedName>
        <fullName evidence="7">ATP-dependent RNA helicase</fullName>
        <ecNumber evidence="7">3.6.4.13</ecNumber>
    </recommendedName>
</protein>
<dbReference type="InterPro" id="IPR001650">
    <property type="entry name" value="Helicase_C-like"/>
</dbReference>
<feature type="compositionally biased region" description="Basic and acidic residues" evidence="8">
    <location>
        <begin position="113"/>
        <end position="126"/>
    </location>
</feature>
<feature type="region of interest" description="Disordered" evidence="8">
    <location>
        <begin position="1"/>
        <end position="49"/>
    </location>
</feature>
<keyword evidence="3 7" id="KW-0347">Helicase</keyword>
<feature type="compositionally biased region" description="Basic residues" evidence="8">
    <location>
        <begin position="9"/>
        <end position="18"/>
    </location>
</feature>
<dbReference type="GO" id="GO:0003723">
    <property type="term" value="F:RNA binding"/>
    <property type="evidence" value="ECO:0007669"/>
    <property type="project" value="UniProtKB-UniRule"/>
</dbReference>
<dbReference type="PROSITE" id="PS51195">
    <property type="entry name" value="Q_MOTIF"/>
    <property type="match status" value="1"/>
</dbReference>
<dbReference type="CDD" id="cd17946">
    <property type="entry name" value="DEADc_DDX24"/>
    <property type="match status" value="1"/>
</dbReference>
<evidence type="ECO:0000256" key="2">
    <source>
        <dbReference type="ARBA" id="ARBA00022801"/>
    </source>
</evidence>
<dbReference type="SUPFAM" id="SSF52540">
    <property type="entry name" value="P-loop containing nucleoside triphosphate hydrolases"/>
    <property type="match status" value="2"/>
</dbReference>
<dbReference type="Gene3D" id="3.40.50.300">
    <property type="entry name" value="P-loop containing nucleotide triphosphate hydrolases"/>
    <property type="match status" value="2"/>
</dbReference>
<evidence type="ECO:0000259" key="11">
    <source>
        <dbReference type="PROSITE" id="PS51195"/>
    </source>
</evidence>
<comment type="catalytic activity">
    <reaction evidence="7">
        <text>ATP + H2O = ADP + phosphate + H(+)</text>
        <dbReference type="Rhea" id="RHEA:13065"/>
        <dbReference type="ChEBI" id="CHEBI:15377"/>
        <dbReference type="ChEBI" id="CHEBI:15378"/>
        <dbReference type="ChEBI" id="CHEBI:30616"/>
        <dbReference type="ChEBI" id="CHEBI:43474"/>
        <dbReference type="ChEBI" id="CHEBI:456216"/>
        <dbReference type="EC" id="3.6.4.13"/>
    </reaction>
</comment>
<feature type="compositionally biased region" description="Basic residues" evidence="8">
    <location>
        <begin position="168"/>
        <end position="183"/>
    </location>
</feature>
<feature type="compositionally biased region" description="Basic residues" evidence="8">
    <location>
        <begin position="127"/>
        <end position="138"/>
    </location>
</feature>
<gene>
    <name evidence="12" type="ORF">DVH24_004882</name>
</gene>
<dbReference type="InterPro" id="IPR014014">
    <property type="entry name" value="RNA_helicase_DEAD_Q_motif"/>
</dbReference>
<proteinExistence type="inferred from homology"/>
<dbReference type="GO" id="GO:0016787">
    <property type="term" value="F:hydrolase activity"/>
    <property type="evidence" value="ECO:0007669"/>
    <property type="project" value="UniProtKB-KW"/>
</dbReference>
<dbReference type="Proteomes" id="UP000290289">
    <property type="component" value="Chromosome 12"/>
</dbReference>
<dbReference type="GO" id="GO:0005524">
    <property type="term" value="F:ATP binding"/>
    <property type="evidence" value="ECO:0007669"/>
    <property type="project" value="UniProtKB-UniRule"/>
</dbReference>
<comment type="similarity">
    <text evidence="7">Belongs to the DEAD box helicase family.</text>
</comment>
<sequence>MAPPPLSRGLKRKAKKQQIQKQDAELERFDSLPWNPSLPNDDNAFSQMVGNNELEGGFLMLEEIDEAAYGFEIPEPQVANRNSKEDSKQREKSKKRKRSSGVDGGAGDGVEADGERILGKDDSELNKKKKKKQKKKKKPDQAQRIENVDGNGDNEFEDKSKDEDVNSKKKRKRKTLTKKKNNAKKTLENVESTVDDDSKGKKEIDKESFDEDEYYAWHELRLHHLIMKSIYRLGFKNPTPIQKACIPAAAHQGKDIVGAAETGSGKTLAFGLPILQRLLDEKEKAVRMFDEKGEEAEKFAPKGLLRALVITPTRELALQVSDHLKAVAKDTDIRVVPIVGGMSKEKQERLLKARPEIVVGTPGRLWELMSGGEKHLVELHLLSFFVLDEADRMIENGHFHEMQSIIDMLPVRNTSTESHSENAQNSVAMSNFQRKKRQTFVFSATIALSPDFRKKLKRSSQKTNQSMSDGVNSIEALSERAGMRDNVSVIDLTNTSILANKLVESFIEYNVNLKKGPWKTRIAISAIADLEKVAPFLAKKDLITNNDISESSVFSVFPWLSMMPTENRIVFDVDQVEEKAFIVPLFPQSPSIEIRYRSANGQNGSVEISTLRCREEDKDAYLYYILSVHGQGRTIVFCTSVAALRHISSLLCILGINVWTLHAQMQQRARLKAIDRFRGFEHGLLVATDVAARGLDIPGVRTVVHYQLPHSAEVNVWMLFTMFDEGLTFADGSGRTARASADGCSIALIAPNETSKFASLCKSFSKESFQRFPMDSSYMPEVMKRLSLARQIDKIMRKDSQEKSKKNWVERNAELIELVVDHDDSEEERVKSHKQKKASSASLKKLQQELKMLLSRPLQPKSFSHRYLTGAGVSPFLLHQFEELAEQKFGDGSDSGDKKRSKLVVIGQDCVEPLQALRSAGHEVHIDGKEVAQKRRNMVTLRRKRKEEKTRLRDQRRKRKKQMKGGD</sequence>
<dbReference type="EMBL" id="RDQH01000338">
    <property type="protein sequence ID" value="RXH80968.1"/>
    <property type="molecule type" value="Genomic_DNA"/>
</dbReference>
<name>A0A498IB33_MALDO</name>
<evidence type="ECO:0000256" key="3">
    <source>
        <dbReference type="ARBA" id="ARBA00022806"/>
    </source>
</evidence>
<feature type="compositionally biased region" description="Basic residues" evidence="8">
    <location>
        <begin position="954"/>
        <end position="967"/>
    </location>
</feature>
<dbReference type="Pfam" id="PF00270">
    <property type="entry name" value="DEAD"/>
    <property type="match status" value="1"/>
</dbReference>
<feature type="domain" description="Helicase C-terminal" evidence="10">
    <location>
        <begin position="617"/>
        <end position="787"/>
    </location>
</feature>
<organism evidence="12 13">
    <name type="scientific">Malus domestica</name>
    <name type="common">Apple</name>
    <name type="synonym">Pyrus malus</name>
    <dbReference type="NCBI Taxonomy" id="3750"/>
    <lineage>
        <taxon>Eukaryota</taxon>
        <taxon>Viridiplantae</taxon>
        <taxon>Streptophyta</taxon>
        <taxon>Embryophyta</taxon>
        <taxon>Tracheophyta</taxon>
        <taxon>Spermatophyta</taxon>
        <taxon>Magnoliopsida</taxon>
        <taxon>eudicotyledons</taxon>
        <taxon>Gunneridae</taxon>
        <taxon>Pentapetalae</taxon>
        <taxon>rosids</taxon>
        <taxon>fabids</taxon>
        <taxon>Rosales</taxon>
        <taxon>Rosaceae</taxon>
        <taxon>Amygdaloideae</taxon>
        <taxon>Maleae</taxon>
        <taxon>Malus</taxon>
    </lineage>
</organism>
<comment type="caution">
    <text evidence="12">The sequence shown here is derived from an EMBL/GenBank/DDBJ whole genome shotgun (WGS) entry which is preliminary data.</text>
</comment>
<comment type="function">
    <text evidence="7">RNA helicase.</text>
</comment>
<feature type="region of interest" description="Disordered" evidence="8">
    <location>
        <begin position="72"/>
        <end position="201"/>
    </location>
</feature>
<evidence type="ECO:0000256" key="1">
    <source>
        <dbReference type="ARBA" id="ARBA00022741"/>
    </source>
</evidence>
<accession>A0A498IB33</accession>
<keyword evidence="1 7" id="KW-0547">Nucleotide-binding</keyword>
<keyword evidence="2 7" id="KW-0378">Hydrolase</keyword>
<dbReference type="PROSITE" id="PS51192">
    <property type="entry name" value="HELICASE_ATP_BIND_1"/>
    <property type="match status" value="1"/>
</dbReference>
<feature type="region of interest" description="Disordered" evidence="8">
    <location>
        <begin position="927"/>
        <end position="967"/>
    </location>
</feature>
<keyword evidence="5 7" id="KW-0694">RNA-binding</keyword>
<dbReference type="InterPro" id="IPR027417">
    <property type="entry name" value="P-loop_NTPase"/>
</dbReference>
<evidence type="ECO:0000313" key="12">
    <source>
        <dbReference type="EMBL" id="RXH80968.1"/>
    </source>
</evidence>
<dbReference type="InterPro" id="IPR011545">
    <property type="entry name" value="DEAD/DEAH_box_helicase_dom"/>
</dbReference>
<feature type="short sequence motif" description="Q motif" evidence="6">
    <location>
        <begin position="215"/>
        <end position="243"/>
    </location>
</feature>
<evidence type="ECO:0000256" key="4">
    <source>
        <dbReference type="ARBA" id="ARBA00022840"/>
    </source>
</evidence>
<dbReference type="SMART" id="SM00490">
    <property type="entry name" value="HELICc"/>
    <property type="match status" value="1"/>
</dbReference>
<evidence type="ECO:0000313" key="13">
    <source>
        <dbReference type="Proteomes" id="UP000290289"/>
    </source>
</evidence>
<dbReference type="SMART" id="SM00487">
    <property type="entry name" value="DEXDc"/>
    <property type="match status" value="1"/>
</dbReference>
<dbReference type="InterPro" id="IPR000629">
    <property type="entry name" value="RNA-helicase_DEAD-box_CS"/>
</dbReference>
<evidence type="ECO:0000256" key="8">
    <source>
        <dbReference type="SAM" id="MobiDB-lite"/>
    </source>
</evidence>
<keyword evidence="4 7" id="KW-0067">ATP-binding</keyword>
<feature type="compositionally biased region" description="Polar residues" evidence="8">
    <location>
        <begin position="37"/>
        <end position="49"/>
    </location>
</feature>
<dbReference type="Pfam" id="PF00271">
    <property type="entry name" value="Helicase_C"/>
    <property type="match status" value="1"/>
</dbReference>
<feature type="compositionally biased region" description="Basic residues" evidence="8">
    <location>
        <begin position="934"/>
        <end position="946"/>
    </location>
</feature>
<comment type="domain">
    <text evidence="7">The Q motif is unique to and characteristic of the DEAD box family of RNA helicases and controls ATP binding and hydrolysis.</text>
</comment>
<dbReference type="AlphaFoldDB" id="A0A498IB33"/>
<feature type="compositionally biased region" description="Basic and acidic residues" evidence="8">
    <location>
        <begin position="157"/>
        <end position="167"/>
    </location>
</feature>
<dbReference type="InterPro" id="IPR014001">
    <property type="entry name" value="Helicase_ATP-bd"/>
</dbReference>
<evidence type="ECO:0000256" key="5">
    <source>
        <dbReference type="ARBA" id="ARBA00022884"/>
    </source>
</evidence>
<dbReference type="GO" id="GO:0003724">
    <property type="term" value="F:RNA helicase activity"/>
    <property type="evidence" value="ECO:0007669"/>
    <property type="project" value="UniProtKB-EC"/>
</dbReference>
<dbReference type="STRING" id="3750.A0A498IB33"/>
<keyword evidence="13" id="KW-1185">Reference proteome</keyword>
<feature type="domain" description="Helicase ATP-binding" evidence="9">
    <location>
        <begin position="247"/>
        <end position="464"/>
    </location>
</feature>
<dbReference type="CDD" id="cd18787">
    <property type="entry name" value="SF2_C_DEAD"/>
    <property type="match status" value="1"/>
</dbReference>
<dbReference type="PANTHER" id="PTHR24031">
    <property type="entry name" value="RNA HELICASE"/>
    <property type="match status" value="1"/>
</dbReference>
<feature type="domain" description="DEAD-box RNA helicase Q" evidence="11">
    <location>
        <begin position="215"/>
        <end position="243"/>
    </location>
</feature>
<evidence type="ECO:0000259" key="10">
    <source>
        <dbReference type="PROSITE" id="PS51194"/>
    </source>
</evidence>
<evidence type="ECO:0000256" key="6">
    <source>
        <dbReference type="PROSITE-ProRule" id="PRU00552"/>
    </source>
</evidence>
<dbReference type="PROSITE" id="PS00039">
    <property type="entry name" value="DEAD_ATP_HELICASE"/>
    <property type="match status" value="1"/>
</dbReference>
<reference evidence="12 13" key="1">
    <citation type="submission" date="2018-10" db="EMBL/GenBank/DDBJ databases">
        <title>A high-quality apple genome assembly.</title>
        <authorList>
            <person name="Hu J."/>
        </authorList>
    </citation>
    <scope>NUCLEOTIDE SEQUENCE [LARGE SCALE GENOMIC DNA]</scope>
    <source>
        <strain evidence="13">cv. HFTH1</strain>
        <tissue evidence="12">Young leaf</tissue>
    </source>
</reference>